<protein>
    <submittedName>
        <fullName evidence="3">Uncharacterized protein</fullName>
    </submittedName>
</protein>
<reference evidence="3 4" key="1">
    <citation type="submission" date="2018-09" db="EMBL/GenBank/DDBJ databases">
        <title>Genomic Encyclopedia of Archaeal and Bacterial Type Strains, Phase II (KMG-II): from individual species to whole genera.</title>
        <authorList>
            <person name="Goeker M."/>
        </authorList>
    </citation>
    <scope>NUCLEOTIDE SEQUENCE [LARGE SCALE GENOMIC DNA]</scope>
    <source>
        <strain evidence="3 4">DSM 11458</strain>
    </source>
</reference>
<proteinExistence type="predicted"/>
<accession>A0A420DID3</accession>
<sequence length="139" mass="14723">MSHDTFNERIARINNHSGGGRSNMTRTEGGTATSMYSSPSMVGETPTARRNIKPMLMGAVLGMVGGTVAAGLENPAMPWGPGFEYNEMIVIPALLALCAGPVMAIAASAMRARFPSFFFFAAAYFPCVIATALLDLPLF</sequence>
<keyword evidence="2" id="KW-0472">Membrane</keyword>
<feature type="transmembrane region" description="Helical" evidence="2">
    <location>
        <begin position="117"/>
        <end position="134"/>
    </location>
</feature>
<keyword evidence="2" id="KW-0812">Transmembrane</keyword>
<comment type="caution">
    <text evidence="3">The sequence shown here is derived from an EMBL/GenBank/DDBJ whole genome shotgun (WGS) entry which is preliminary data.</text>
</comment>
<organism evidence="3 4">
    <name type="scientific">Sulfitobacter guttiformis</name>
    <dbReference type="NCBI Taxonomy" id="74349"/>
    <lineage>
        <taxon>Bacteria</taxon>
        <taxon>Pseudomonadati</taxon>
        <taxon>Pseudomonadota</taxon>
        <taxon>Alphaproteobacteria</taxon>
        <taxon>Rhodobacterales</taxon>
        <taxon>Roseobacteraceae</taxon>
        <taxon>Sulfitobacter</taxon>
    </lineage>
</organism>
<dbReference type="OrthoDB" id="9969932at2"/>
<dbReference type="Proteomes" id="UP000284407">
    <property type="component" value="Unassembled WGS sequence"/>
</dbReference>
<evidence type="ECO:0000313" key="4">
    <source>
        <dbReference type="Proteomes" id="UP000284407"/>
    </source>
</evidence>
<feature type="region of interest" description="Disordered" evidence="1">
    <location>
        <begin position="1"/>
        <end position="45"/>
    </location>
</feature>
<feature type="compositionally biased region" description="Basic and acidic residues" evidence="1">
    <location>
        <begin position="1"/>
        <end position="11"/>
    </location>
</feature>
<feature type="compositionally biased region" description="Polar residues" evidence="1">
    <location>
        <begin position="22"/>
        <end position="40"/>
    </location>
</feature>
<feature type="transmembrane region" description="Helical" evidence="2">
    <location>
        <begin position="89"/>
        <end position="110"/>
    </location>
</feature>
<dbReference type="RefSeq" id="WP_025061992.1">
    <property type="nucleotide sequence ID" value="NZ_RAQK01000002.1"/>
</dbReference>
<dbReference type="EMBL" id="RAQK01000002">
    <property type="protein sequence ID" value="RKE93972.1"/>
    <property type="molecule type" value="Genomic_DNA"/>
</dbReference>
<feature type="transmembrane region" description="Helical" evidence="2">
    <location>
        <begin position="56"/>
        <end position="77"/>
    </location>
</feature>
<evidence type="ECO:0000313" key="3">
    <source>
        <dbReference type="EMBL" id="RKE93972.1"/>
    </source>
</evidence>
<evidence type="ECO:0000256" key="2">
    <source>
        <dbReference type="SAM" id="Phobius"/>
    </source>
</evidence>
<dbReference type="AlphaFoldDB" id="A0A420DID3"/>
<evidence type="ECO:0000256" key="1">
    <source>
        <dbReference type="SAM" id="MobiDB-lite"/>
    </source>
</evidence>
<keyword evidence="2" id="KW-1133">Transmembrane helix</keyword>
<name>A0A420DID3_9RHOB</name>
<keyword evidence="4" id="KW-1185">Reference proteome</keyword>
<gene>
    <name evidence="3" type="ORF">C8N30_3075</name>
</gene>